<reference evidence="2 3" key="1">
    <citation type="submission" date="2013-07" db="EMBL/GenBank/DDBJ databases">
        <title>Completed genome of Sphingomonas sanxanigenens NX02.</title>
        <authorList>
            <person name="Ma T."/>
            <person name="Huang H."/>
            <person name="Wu M."/>
            <person name="Li X."/>
            <person name="Li G."/>
        </authorList>
    </citation>
    <scope>NUCLEOTIDE SEQUENCE [LARGE SCALE GENOMIC DNA]</scope>
    <source>
        <strain evidence="2 3">NX02</strain>
    </source>
</reference>
<dbReference type="SUPFAM" id="SSF52402">
    <property type="entry name" value="Adenine nucleotide alpha hydrolases-like"/>
    <property type="match status" value="1"/>
</dbReference>
<dbReference type="GO" id="GO:0003824">
    <property type="term" value="F:catalytic activity"/>
    <property type="evidence" value="ECO:0007669"/>
    <property type="project" value="InterPro"/>
</dbReference>
<dbReference type="Pfam" id="PF01507">
    <property type="entry name" value="PAPS_reduct"/>
    <property type="match status" value="1"/>
</dbReference>
<dbReference type="Proteomes" id="UP000018851">
    <property type="component" value="Chromosome"/>
</dbReference>
<dbReference type="eggNOG" id="COG0175">
    <property type="taxonomic scope" value="Bacteria"/>
</dbReference>
<keyword evidence="3" id="KW-1185">Reference proteome</keyword>
<feature type="domain" description="Phosphoadenosine phosphosulphate reductase" evidence="1">
    <location>
        <begin position="28"/>
        <end position="241"/>
    </location>
</feature>
<dbReference type="PATRIC" id="fig|1123269.5.peg.4325"/>
<dbReference type="Gene3D" id="3.40.50.620">
    <property type="entry name" value="HUPs"/>
    <property type="match status" value="1"/>
</dbReference>
<dbReference type="OrthoDB" id="7574889at2"/>
<sequence length="371" mass="41096">MFAPRRALDAVAVDDTVNAAIAQGAWFAFSLSGGKDSAALSLAAMRHLDAAGHPRERRIAIHADLGRAEWQSTPGVVERTAAALGLPLTIVRRAAGDLVDRWEVRFRNGKARYEDLSTYNLIGPWSQANKRFCTSELKAQVIGPHLSRTLRGETIVQVVGIRREESTGRKATPISKADNRYAELGNRHGTRMMLWHPGVEWSAEEIFSCHARHGLELHEAYTAHGSSRLSCAFCVLASIGDLRAAASAVGNRALYLHLVEMEANSTFSFQPDRWLGDVAPDLLPPSLASDLARGKRDAERRRSIEEGMPAGLRYVKGWPQRMPTMDEAKLIAGARRSILLRHNLDDRFPTGRHVIERFGQLMAEKERRLAA</sequence>
<accession>W0AIF3</accession>
<protein>
    <recommendedName>
        <fullName evidence="1">Phosphoadenosine phosphosulphate reductase domain-containing protein</fullName>
    </recommendedName>
</protein>
<proteinExistence type="predicted"/>
<gene>
    <name evidence="2" type="ORF">NX02_22110</name>
</gene>
<dbReference type="InterPro" id="IPR002500">
    <property type="entry name" value="PAPS_reduct_dom"/>
</dbReference>
<name>W0AIF3_9SPHN</name>
<dbReference type="PROSITE" id="PS00290">
    <property type="entry name" value="IG_MHC"/>
    <property type="match status" value="1"/>
</dbReference>
<evidence type="ECO:0000259" key="1">
    <source>
        <dbReference type="Pfam" id="PF01507"/>
    </source>
</evidence>
<dbReference type="InterPro" id="IPR014729">
    <property type="entry name" value="Rossmann-like_a/b/a_fold"/>
</dbReference>
<dbReference type="KEGG" id="ssan:NX02_22110"/>
<dbReference type="AlphaFoldDB" id="W0AIF3"/>
<dbReference type="InterPro" id="IPR003006">
    <property type="entry name" value="Ig/MHC_CS"/>
</dbReference>
<dbReference type="HOGENOM" id="CLU_733430_0_0_5"/>
<dbReference type="EMBL" id="CP006644">
    <property type="protein sequence ID" value="AHE56048.1"/>
    <property type="molecule type" value="Genomic_DNA"/>
</dbReference>
<organism evidence="2 3">
    <name type="scientific">Sphingomonas sanxanigenens DSM 19645 = NX02</name>
    <dbReference type="NCBI Taxonomy" id="1123269"/>
    <lineage>
        <taxon>Bacteria</taxon>
        <taxon>Pseudomonadati</taxon>
        <taxon>Pseudomonadota</taxon>
        <taxon>Alphaproteobacteria</taxon>
        <taxon>Sphingomonadales</taxon>
        <taxon>Sphingomonadaceae</taxon>
        <taxon>Sphingomonas</taxon>
    </lineage>
</organism>
<dbReference type="STRING" id="1123269.NX02_22110"/>
<evidence type="ECO:0000313" key="3">
    <source>
        <dbReference type="Proteomes" id="UP000018851"/>
    </source>
</evidence>
<evidence type="ECO:0000313" key="2">
    <source>
        <dbReference type="EMBL" id="AHE56048.1"/>
    </source>
</evidence>